<keyword evidence="1 3" id="KW-0807">Transducer</keyword>
<dbReference type="PROSITE" id="PS50885">
    <property type="entry name" value="HAMP"/>
    <property type="match status" value="1"/>
</dbReference>
<dbReference type="Pfam" id="PF00015">
    <property type="entry name" value="MCPsignal"/>
    <property type="match status" value="1"/>
</dbReference>
<reference evidence="7 8" key="1">
    <citation type="submission" date="2016-10" db="EMBL/GenBank/DDBJ databases">
        <authorList>
            <person name="de Groot N.N."/>
        </authorList>
    </citation>
    <scope>NUCLEOTIDE SEQUENCE [LARGE SCALE GENOMIC DNA]</scope>
    <source>
        <strain evidence="7 8">DSM 19981</strain>
    </source>
</reference>
<dbReference type="STRING" id="1123062.SAMN02745775_106174"/>
<dbReference type="SMART" id="SM00304">
    <property type="entry name" value="HAMP"/>
    <property type="match status" value="2"/>
</dbReference>
<dbReference type="Gene3D" id="1.10.287.950">
    <property type="entry name" value="Methyl-accepting chemotaxis protein"/>
    <property type="match status" value="1"/>
</dbReference>
<evidence type="ECO:0000259" key="5">
    <source>
        <dbReference type="PROSITE" id="PS50111"/>
    </source>
</evidence>
<feature type="domain" description="HAMP" evidence="6">
    <location>
        <begin position="339"/>
        <end position="392"/>
    </location>
</feature>
<evidence type="ECO:0000259" key="6">
    <source>
        <dbReference type="PROSITE" id="PS50885"/>
    </source>
</evidence>
<evidence type="ECO:0000256" key="2">
    <source>
        <dbReference type="ARBA" id="ARBA00029447"/>
    </source>
</evidence>
<dbReference type="RefSeq" id="WP_092961017.1">
    <property type="nucleotide sequence ID" value="NZ_FOSQ01000006.1"/>
</dbReference>
<dbReference type="Proteomes" id="UP000199473">
    <property type="component" value="Unassembled WGS sequence"/>
</dbReference>
<dbReference type="GO" id="GO:0007165">
    <property type="term" value="P:signal transduction"/>
    <property type="evidence" value="ECO:0007669"/>
    <property type="project" value="UniProtKB-KW"/>
</dbReference>
<evidence type="ECO:0000256" key="4">
    <source>
        <dbReference type="SAM" id="Phobius"/>
    </source>
</evidence>
<keyword evidence="4" id="KW-0472">Membrane</keyword>
<dbReference type="CDD" id="cd06225">
    <property type="entry name" value="HAMP"/>
    <property type="match status" value="1"/>
</dbReference>
<dbReference type="SMART" id="SM00283">
    <property type="entry name" value="MA"/>
    <property type="match status" value="1"/>
</dbReference>
<gene>
    <name evidence="7" type="ORF">SAMN02745775_106174</name>
</gene>
<dbReference type="EMBL" id="FOSQ01000006">
    <property type="protein sequence ID" value="SFK72698.1"/>
    <property type="molecule type" value="Genomic_DNA"/>
</dbReference>
<evidence type="ECO:0000256" key="3">
    <source>
        <dbReference type="PROSITE-ProRule" id="PRU00284"/>
    </source>
</evidence>
<feature type="domain" description="Methyl-accepting transducer" evidence="5">
    <location>
        <begin position="425"/>
        <end position="668"/>
    </location>
</feature>
<dbReference type="PROSITE" id="PS50111">
    <property type="entry name" value="CHEMOTAXIS_TRANSDUC_2"/>
    <property type="match status" value="1"/>
</dbReference>
<evidence type="ECO:0000256" key="1">
    <source>
        <dbReference type="ARBA" id="ARBA00023224"/>
    </source>
</evidence>
<organism evidence="7 8">
    <name type="scientific">Falsiroseomonas stagni DSM 19981</name>
    <dbReference type="NCBI Taxonomy" id="1123062"/>
    <lineage>
        <taxon>Bacteria</taxon>
        <taxon>Pseudomonadati</taxon>
        <taxon>Pseudomonadota</taxon>
        <taxon>Alphaproteobacteria</taxon>
        <taxon>Acetobacterales</taxon>
        <taxon>Roseomonadaceae</taxon>
        <taxon>Falsiroseomonas</taxon>
    </lineage>
</organism>
<comment type="similarity">
    <text evidence="2">Belongs to the methyl-accepting chemotaxis (MCP) protein family.</text>
</comment>
<protein>
    <submittedName>
        <fullName evidence="7">Methyl-accepting chemotaxis protein</fullName>
    </submittedName>
</protein>
<dbReference type="Gene3D" id="6.10.340.10">
    <property type="match status" value="1"/>
</dbReference>
<feature type="transmembrane region" description="Helical" evidence="4">
    <location>
        <begin position="315"/>
        <end position="338"/>
    </location>
</feature>
<keyword evidence="8" id="KW-1185">Reference proteome</keyword>
<name>A0A1I4BV83_9PROT</name>
<accession>A0A1I4BV83</accession>
<dbReference type="GO" id="GO:0016020">
    <property type="term" value="C:membrane"/>
    <property type="evidence" value="ECO:0007669"/>
    <property type="project" value="InterPro"/>
</dbReference>
<dbReference type="Pfam" id="PF00672">
    <property type="entry name" value="HAMP"/>
    <property type="match status" value="1"/>
</dbReference>
<keyword evidence="4" id="KW-0812">Transmembrane</keyword>
<dbReference type="OrthoDB" id="7295762at2"/>
<sequence>MRIRLLFIIGFCLVAIPGLLASLWVAGEAVQDQRRVGSAMAQLQAVADSQRAVSAIAVEVGAFGTVLRQAAPDRAQLNGDAEATRRLMQAAAGSATAAGLDGAAIGRLAAEIDAVRGSVHQALDQPLDRRDAGLAAAAVAARNRAVDGLLTIATRGAKGVAQAEPELALLVEVSSAVMDLRDVVGRRNAQILAWLSGTPVQMDALLGAQAATGRAEQAWLAAQRLIESVPANAALSEALARQRQSYAGRDEGEWRRYIGIAQRRMAAPETEFGITVQTYRDWSREAQASILELRDAALAAALRGGEAAGAAAARALWLALGLAALCFALALGGALLLLRRLVGPIRDLTVTVGRIAGGDLAVAVPGQGRTDELGEMAVAVETLRAGSAERVAEAEARAAEQAQRLARAERVDALLRQFEEKAGTMLEGVAAASTELNATAEGMAGIAADGSRHAAAVASAADQANGGVQTVAAAAEELAASFGEVTRQIRHGSDQAQAATGAAEQAGHTVRGLAEAAERIGDVVRLISDIAGQTNLLALNATIEAARAGEAGKGFAVVAGEVKALAAQTAKATEEIGSQIAAMQAETGRTVSAIAEISRIIAVVGEATSQVATTASEQAEATREITRAVAEAARGTADVSGHATGVNADADRTGQAAAEVRTASADLSRQAEKLRAEVGRFMVELRAA</sequence>
<dbReference type="InterPro" id="IPR004089">
    <property type="entry name" value="MCPsignal_dom"/>
</dbReference>
<dbReference type="SUPFAM" id="SSF58104">
    <property type="entry name" value="Methyl-accepting chemotaxis protein (MCP) signaling domain"/>
    <property type="match status" value="1"/>
</dbReference>
<evidence type="ECO:0000313" key="8">
    <source>
        <dbReference type="Proteomes" id="UP000199473"/>
    </source>
</evidence>
<evidence type="ECO:0000313" key="7">
    <source>
        <dbReference type="EMBL" id="SFK72698.1"/>
    </source>
</evidence>
<dbReference type="InterPro" id="IPR003660">
    <property type="entry name" value="HAMP_dom"/>
</dbReference>
<dbReference type="AlphaFoldDB" id="A0A1I4BV83"/>
<keyword evidence="4" id="KW-1133">Transmembrane helix</keyword>
<dbReference type="PANTHER" id="PTHR32089">
    <property type="entry name" value="METHYL-ACCEPTING CHEMOTAXIS PROTEIN MCPB"/>
    <property type="match status" value="1"/>
</dbReference>
<proteinExistence type="inferred from homology"/>
<dbReference type="PANTHER" id="PTHR32089:SF112">
    <property type="entry name" value="LYSOZYME-LIKE PROTEIN-RELATED"/>
    <property type="match status" value="1"/>
</dbReference>